<evidence type="ECO:0000256" key="9">
    <source>
        <dbReference type="ARBA" id="ARBA00022723"/>
    </source>
</evidence>
<dbReference type="Gene3D" id="1.20.5.1930">
    <property type="match status" value="1"/>
</dbReference>
<dbReference type="GO" id="GO:0046983">
    <property type="term" value="F:protein dimerization activity"/>
    <property type="evidence" value="ECO:0007669"/>
    <property type="project" value="InterPro"/>
</dbReference>
<keyword evidence="7" id="KW-0963">Cytoplasm</keyword>
<evidence type="ECO:0000256" key="7">
    <source>
        <dbReference type="ARBA" id="ARBA00022490"/>
    </source>
</evidence>
<evidence type="ECO:0000256" key="6">
    <source>
        <dbReference type="ARBA" id="ARBA00022485"/>
    </source>
</evidence>
<gene>
    <name evidence="17" type="ORF">CAAU_2347</name>
</gene>
<dbReference type="SMART" id="SM00387">
    <property type="entry name" value="HATPase_c"/>
    <property type="match status" value="1"/>
</dbReference>
<dbReference type="GO" id="GO:0005737">
    <property type="term" value="C:cytoplasm"/>
    <property type="evidence" value="ECO:0007669"/>
    <property type="project" value="UniProtKB-SubCell"/>
</dbReference>
<keyword evidence="9" id="KW-0479">Metal-binding</keyword>
<sequence>MAENIKNAERVIHQINVALKYLEGDILPALGMDNVESEMLLGIKILEAQENERKRIARDIHDGPAQYIANAVMRVDFCKRIIEKNIDEGLKELFELKEILKRALKEVRDIIFDLRPMSLDDLGLNQTIHELVKSITQDHDLIINLKLKPVKDEIEPIIQVAVFRIVQEILNNVKKHSKAKNVEIKLDYGLKYLMLVVNDDGIGFDVEKTLDEVKKRGESFGLLGIMERVKQLQGDIHIESKRGIGTTFKIKLPVNRKVLKDEGEN</sequence>
<keyword evidence="8" id="KW-0808">Transferase</keyword>
<proteinExistence type="predicted"/>
<dbReference type="Pfam" id="PF07730">
    <property type="entry name" value="HisKA_3"/>
    <property type="match status" value="1"/>
</dbReference>
<evidence type="ECO:0000256" key="8">
    <source>
        <dbReference type="ARBA" id="ARBA00022679"/>
    </source>
</evidence>
<dbReference type="AlphaFoldDB" id="I7LI05"/>
<protein>
    <recommendedName>
        <fullName evidence="5">Oxygen sensor histidine kinase NreB</fullName>
        <ecNumber evidence="4">2.7.13.3</ecNumber>
    </recommendedName>
    <alternativeName>
        <fullName evidence="15">Nitrogen regulation protein B</fullName>
    </alternativeName>
</protein>
<keyword evidence="12" id="KW-0902">Two-component regulatory system</keyword>
<dbReference type="InterPro" id="IPR004358">
    <property type="entry name" value="Sig_transdc_His_kin-like_C"/>
</dbReference>
<comment type="cofactor">
    <cofactor evidence="2">
        <name>[4Fe-4S] cluster</name>
        <dbReference type="ChEBI" id="CHEBI:49883"/>
    </cofactor>
</comment>
<dbReference type="InterPro" id="IPR005467">
    <property type="entry name" value="His_kinase_dom"/>
</dbReference>
<dbReference type="SUPFAM" id="SSF55874">
    <property type="entry name" value="ATPase domain of HSP90 chaperone/DNA topoisomerase II/histidine kinase"/>
    <property type="match status" value="1"/>
</dbReference>
<dbReference type="PROSITE" id="PS50109">
    <property type="entry name" value="HIS_KIN"/>
    <property type="match status" value="1"/>
</dbReference>
<dbReference type="PANTHER" id="PTHR24421:SF55">
    <property type="entry name" value="SENSOR HISTIDINE KINASE YDFH"/>
    <property type="match status" value="1"/>
</dbReference>
<evidence type="ECO:0000256" key="11">
    <source>
        <dbReference type="ARBA" id="ARBA00023004"/>
    </source>
</evidence>
<keyword evidence="6" id="KW-0004">4Fe-4S</keyword>
<reference evidence="17 18" key="1">
    <citation type="journal article" date="2011" name="J. Bacteriol.">
        <title>Draft genome sequence of Caloramator australicus strain RC3T, a thermoanaerobe from the Great Artesian Basin of Australia.</title>
        <authorList>
            <person name="Ogg C.D."/>
            <person name="Patel B.K.C."/>
        </authorList>
    </citation>
    <scope>NUCLEOTIDE SEQUENCE [LARGE SCALE GENOMIC DNA]</scope>
    <source>
        <strain evidence="17 18">RC3</strain>
    </source>
</reference>
<dbReference type="InterPro" id="IPR036890">
    <property type="entry name" value="HATPase_C_sf"/>
</dbReference>
<accession>I7LI05</accession>
<dbReference type="InterPro" id="IPR003594">
    <property type="entry name" value="HATPase_dom"/>
</dbReference>
<feature type="domain" description="Histidine kinase" evidence="16">
    <location>
        <begin position="95"/>
        <end position="256"/>
    </location>
</feature>
<dbReference type="InterPro" id="IPR050482">
    <property type="entry name" value="Sensor_HK_TwoCompSys"/>
</dbReference>
<dbReference type="CDD" id="cd16917">
    <property type="entry name" value="HATPase_UhpB-NarQ-NarX-like"/>
    <property type="match status" value="1"/>
</dbReference>
<evidence type="ECO:0000313" key="18">
    <source>
        <dbReference type="Proteomes" id="UP000007652"/>
    </source>
</evidence>
<evidence type="ECO:0000256" key="12">
    <source>
        <dbReference type="ARBA" id="ARBA00023012"/>
    </source>
</evidence>
<comment type="subcellular location">
    <subcellularLocation>
        <location evidence="3">Cytoplasm</location>
    </subcellularLocation>
</comment>
<dbReference type="STRING" id="857293.CAAU_2347"/>
<evidence type="ECO:0000256" key="5">
    <source>
        <dbReference type="ARBA" id="ARBA00017322"/>
    </source>
</evidence>
<dbReference type="PRINTS" id="PR00344">
    <property type="entry name" value="BCTRLSENSOR"/>
</dbReference>
<dbReference type="GO" id="GO:0046872">
    <property type="term" value="F:metal ion binding"/>
    <property type="evidence" value="ECO:0007669"/>
    <property type="project" value="UniProtKB-KW"/>
</dbReference>
<evidence type="ECO:0000256" key="1">
    <source>
        <dbReference type="ARBA" id="ARBA00000085"/>
    </source>
</evidence>
<dbReference type="Proteomes" id="UP000007652">
    <property type="component" value="Unassembled WGS sequence"/>
</dbReference>
<dbReference type="EC" id="2.7.13.3" evidence="4"/>
<evidence type="ECO:0000313" key="17">
    <source>
        <dbReference type="EMBL" id="CCJ34431.1"/>
    </source>
</evidence>
<dbReference type="EMBL" id="CAKP01000124">
    <property type="protein sequence ID" value="CCJ34431.1"/>
    <property type="molecule type" value="Genomic_DNA"/>
</dbReference>
<evidence type="ECO:0000256" key="13">
    <source>
        <dbReference type="ARBA" id="ARBA00023014"/>
    </source>
</evidence>
<evidence type="ECO:0000256" key="3">
    <source>
        <dbReference type="ARBA" id="ARBA00004496"/>
    </source>
</evidence>
<comment type="function">
    <text evidence="14">Member of the two-component regulatory system NreB/NreC involved in the control of dissimilatory nitrate/nitrite reduction in response to oxygen. NreB functions as a direct oxygen sensor histidine kinase which is autophosphorylated, in the absence of oxygen, probably at the conserved histidine residue, and transfers its phosphate group probably to a conserved aspartate residue of NreC. NreB/NreC activates the expression of the nitrate (narGHJI) and nitrite (nir) reductase operons, as well as the putative nitrate transporter gene narT.</text>
</comment>
<evidence type="ECO:0000256" key="10">
    <source>
        <dbReference type="ARBA" id="ARBA00022777"/>
    </source>
</evidence>
<dbReference type="GO" id="GO:0051539">
    <property type="term" value="F:4 iron, 4 sulfur cluster binding"/>
    <property type="evidence" value="ECO:0007669"/>
    <property type="project" value="UniProtKB-KW"/>
</dbReference>
<comment type="catalytic activity">
    <reaction evidence="1">
        <text>ATP + protein L-histidine = ADP + protein N-phospho-L-histidine.</text>
        <dbReference type="EC" id="2.7.13.3"/>
    </reaction>
</comment>
<keyword evidence="11" id="KW-0408">Iron</keyword>
<comment type="caution">
    <text evidence="17">The sequence shown here is derived from an EMBL/GenBank/DDBJ whole genome shotgun (WGS) entry which is preliminary data.</text>
</comment>
<evidence type="ECO:0000259" key="16">
    <source>
        <dbReference type="PROSITE" id="PS50109"/>
    </source>
</evidence>
<dbReference type="Gene3D" id="3.30.565.10">
    <property type="entry name" value="Histidine kinase-like ATPase, C-terminal domain"/>
    <property type="match status" value="1"/>
</dbReference>
<keyword evidence="10" id="KW-0418">Kinase</keyword>
<name>I7LI05_9CLOT</name>
<dbReference type="Pfam" id="PF02518">
    <property type="entry name" value="HATPase_c"/>
    <property type="match status" value="1"/>
</dbReference>
<keyword evidence="18" id="KW-1185">Reference proteome</keyword>
<organism evidence="17 18">
    <name type="scientific">Caloramator australicus RC3</name>
    <dbReference type="NCBI Taxonomy" id="857293"/>
    <lineage>
        <taxon>Bacteria</taxon>
        <taxon>Bacillati</taxon>
        <taxon>Bacillota</taxon>
        <taxon>Clostridia</taxon>
        <taxon>Eubacteriales</taxon>
        <taxon>Clostridiaceae</taxon>
        <taxon>Caloramator</taxon>
    </lineage>
</organism>
<dbReference type="PANTHER" id="PTHR24421">
    <property type="entry name" value="NITRATE/NITRITE SENSOR PROTEIN NARX-RELATED"/>
    <property type="match status" value="1"/>
</dbReference>
<evidence type="ECO:0000256" key="2">
    <source>
        <dbReference type="ARBA" id="ARBA00001966"/>
    </source>
</evidence>
<evidence type="ECO:0000256" key="14">
    <source>
        <dbReference type="ARBA" id="ARBA00024827"/>
    </source>
</evidence>
<evidence type="ECO:0000256" key="15">
    <source>
        <dbReference type="ARBA" id="ARBA00030800"/>
    </source>
</evidence>
<keyword evidence="13" id="KW-0411">Iron-sulfur</keyword>
<evidence type="ECO:0000256" key="4">
    <source>
        <dbReference type="ARBA" id="ARBA00012438"/>
    </source>
</evidence>
<dbReference type="InterPro" id="IPR011712">
    <property type="entry name" value="Sig_transdc_His_kin_sub3_dim/P"/>
</dbReference>
<dbReference type="GO" id="GO:0000155">
    <property type="term" value="F:phosphorelay sensor kinase activity"/>
    <property type="evidence" value="ECO:0007669"/>
    <property type="project" value="InterPro"/>
</dbReference>
<dbReference type="GO" id="GO:0016020">
    <property type="term" value="C:membrane"/>
    <property type="evidence" value="ECO:0007669"/>
    <property type="project" value="InterPro"/>
</dbReference>
<dbReference type="eggNOG" id="COG4585">
    <property type="taxonomic scope" value="Bacteria"/>
</dbReference>